<dbReference type="Proteomes" id="UP001139981">
    <property type="component" value="Unassembled WGS sequence"/>
</dbReference>
<proteinExistence type="predicted"/>
<keyword evidence="2" id="KW-1185">Reference proteome</keyword>
<evidence type="ECO:0000313" key="2">
    <source>
        <dbReference type="Proteomes" id="UP001139981"/>
    </source>
</evidence>
<reference evidence="1" key="1">
    <citation type="submission" date="2022-07" db="EMBL/GenBank/DDBJ databases">
        <title>Phylogenomic reconstructions and comparative analyses of Kickxellomycotina fungi.</title>
        <authorList>
            <person name="Reynolds N.K."/>
            <person name="Stajich J.E."/>
            <person name="Barry K."/>
            <person name="Grigoriev I.V."/>
            <person name="Crous P."/>
            <person name="Smith M.E."/>
        </authorList>
    </citation>
    <scope>NUCLEOTIDE SEQUENCE</scope>
    <source>
        <strain evidence="1">CBS 190363</strain>
    </source>
</reference>
<sequence length="407" mass="45589">MYGPILSFVQFVARCVQMHVLPSDGESFRLIVPGSGSKKNSDYAPADSDDNTRIDIGLVGAQVGESITAKRSGDYYAIRAVLEAKRSRGDVEDAFAQLYDYSRHLFSERHNLRFAWGLTVCGVDVRACHFGPDRAVASKPMDVSTAAGRCAFIRLLVEWSLCDDSLLGRDPTIGYMKAEGCWWIDCYDDKDSGISEKTTYYFNTTICIADRLFGRHTRCFPATSVRPTKKLAEGESLKATVVIKDAWAFAKPTAQEDDRDEVKSLRSIRDAFEGGDFGDLVYPEIEVGGRVRFKMGDETVQDTTSTLYKNCSPDLKKVLDDNNLFRAHRRIAMSSMGERLGTVRDVKEFVTVLYDAMRCHHAIVEHCRILHRDISDNNILVVRKGDEPVRGLLIDFDCAVNIDAEKS</sequence>
<accession>A0ACC1LV39</accession>
<protein>
    <submittedName>
        <fullName evidence="1">Uncharacterized protein</fullName>
    </submittedName>
</protein>
<feature type="non-terminal residue" evidence="1">
    <location>
        <position position="407"/>
    </location>
</feature>
<evidence type="ECO:0000313" key="1">
    <source>
        <dbReference type="EMBL" id="KAJ2882748.1"/>
    </source>
</evidence>
<gene>
    <name evidence="1" type="ORF">IWW38_005620</name>
</gene>
<comment type="caution">
    <text evidence="1">The sequence shown here is derived from an EMBL/GenBank/DDBJ whole genome shotgun (WGS) entry which is preliminary data.</text>
</comment>
<dbReference type="EMBL" id="JANBVB010002740">
    <property type="protein sequence ID" value="KAJ2882748.1"/>
    <property type="molecule type" value="Genomic_DNA"/>
</dbReference>
<name>A0ACC1LV39_9FUNG</name>
<organism evidence="1 2">
    <name type="scientific">Coemansia aciculifera</name>
    <dbReference type="NCBI Taxonomy" id="417176"/>
    <lineage>
        <taxon>Eukaryota</taxon>
        <taxon>Fungi</taxon>
        <taxon>Fungi incertae sedis</taxon>
        <taxon>Zoopagomycota</taxon>
        <taxon>Kickxellomycotina</taxon>
        <taxon>Kickxellomycetes</taxon>
        <taxon>Kickxellales</taxon>
        <taxon>Kickxellaceae</taxon>
        <taxon>Coemansia</taxon>
    </lineage>
</organism>